<dbReference type="InterPro" id="IPR002033">
    <property type="entry name" value="TatC"/>
</dbReference>
<dbReference type="PANTHER" id="PTHR30371:SF0">
    <property type="entry name" value="SEC-INDEPENDENT PROTEIN TRANSLOCASE PROTEIN TATC, CHLOROPLASTIC-RELATED"/>
    <property type="match status" value="1"/>
</dbReference>
<evidence type="ECO:0000256" key="1">
    <source>
        <dbReference type="ARBA" id="ARBA00004141"/>
    </source>
</evidence>
<dbReference type="PRINTS" id="PR01840">
    <property type="entry name" value="TATCFAMILY"/>
</dbReference>
<evidence type="ECO:0000256" key="2">
    <source>
        <dbReference type="ARBA" id="ARBA00022692"/>
    </source>
</evidence>
<sequence>MSTPTKDLSSAPLFDHLDELRKRLIISVIFLAVGMTVAFQYRTQLIEFFKEPLTHSVLYQAGKVKLVALQLTEQLMLSLNMSFWAGLSLALPFILWQVWAFIAPGLYAHERRWALPFILGAGMAFMGGALFGYELVLPTMIPFLADFMGGAVEGTFSIGSYLGMITTFLISFGLAFEMPILAVILTRIGIVNHTMLRAGWRIALVVIMIAAAVITPTPDPMNMMLVAVPLYVLYELSVILSRVFRVVPTEDTETPAPLSF</sequence>
<dbReference type="NCBIfam" id="TIGR00945">
    <property type="entry name" value="tatC"/>
    <property type="match status" value="1"/>
</dbReference>
<feature type="transmembrane region" description="Helical" evidence="5">
    <location>
        <begin position="24"/>
        <end position="41"/>
    </location>
</feature>
<feature type="transmembrane region" description="Helical" evidence="5">
    <location>
        <begin position="161"/>
        <end position="186"/>
    </location>
</feature>
<gene>
    <name evidence="5 6" type="primary">tatC</name>
    <name evidence="6" type="ORF">GLX28_04880</name>
</gene>
<keyword evidence="5" id="KW-1003">Cell membrane</keyword>
<dbReference type="GO" id="GO:0033281">
    <property type="term" value="C:TAT protein transport complex"/>
    <property type="evidence" value="ECO:0007669"/>
    <property type="project" value="UniProtKB-UniRule"/>
</dbReference>
<evidence type="ECO:0000256" key="3">
    <source>
        <dbReference type="ARBA" id="ARBA00022989"/>
    </source>
</evidence>
<keyword evidence="7" id="KW-1185">Reference proteome</keyword>
<comment type="function">
    <text evidence="5">Part of the twin-arginine translocation (Tat) system that transports large folded proteins containing a characteristic twin-arginine motif in their signal peptide across membranes.</text>
</comment>
<reference evidence="6 7" key="1">
    <citation type="submission" date="2019-11" db="EMBL/GenBank/DDBJ databases">
        <title>Genome sequence of Deinococcus xianganensis Y35, AI-2 producing algicidal bacterium, isolated from lake water.</title>
        <authorList>
            <person name="Li Y."/>
        </authorList>
    </citation>
    <scope>NUCLEOTIDE SEQUENCE [LARGE SCALE GENOMIC DNA]</scope>
    <source>
        <strain evidence="6 7">Y35</strain>
    </source>
</reference>
<keyword evidence="5" id="KW-0811">Translocation</keyword>
<comment type="similarity">
    <text evidence="5">Belongs to the TatC family.</text>
</comment>
<name>A0A6I4YC12_9DEIO</name>
<feature type="transmembrane region" description="Helical" evidence="5">
    <location>
        <begin position="81"/>
        <end position="102"/>
    </location>
</feature>
<dbReference type="HAMAP" id="MF_00902">
    <property type="entry name" value="TatC"/>
    <property type="match status" value="1"/>
</dbReference>
<keyword evidence="5" id="KW-0653">Protein transport</keyword>
<accession>A0A6I4YC12</accession>
<organism evidence="6 7">
    <name type="scientific">Deinococcus xianganensis</name>
    <dbReference type="NCBI Taxonomy" id="1507289"/>
    <lineage>
        <taxon>Bacteria</taxon>
        <taxon>Thermotogati</taxon>
        <taxon>Deinococcota</taxon>
        <taxon>Deinococci</taxon>
        <taxon>Deinococcales</taxon>
        <taxon>Deinococcaceae</taxon>
        <taxon>Deinococcus</taxon>
    </lineage>
</organism>
<keyword evidence="3 5" id="KW-1133">Transmembrane helix</keyword>
<comment type="subcellular location">
    <subcellularLocation>
        <location evidence="5">Cell membrane</location>
        <topology evidence="5">Multi-pass membrane protein</topology>
    </subcellularLocation>
    <subcellularLocation>
        <location evidence="1">Membrane</location>
        <topology evidence="1">Multi-pass membrane protein</topology>
    </subcellularLocation>
</comment>
<dbReference type="GO" id="GO:0065002">
    <property type="term" value="P:intracellular protein transmembrane transport"/>
    <property type="evidence" value="ECO:0007669"/>
    <property type="project" value="TreeGrafter"/>
</dbReference>
<comment type="subunit">
    <text evidence="5">Forms a complex with TatA.</text>
</comment>
<proteinExistence type="inferred from homology"/>
<evidence type="ECO:0000313" key="6">
    <source>
        <dbReference type="EMBL" id="MXV18972.1"/>
    </source>
</evidence>
<dbReference type="PANTHER" id="PTHR30371">
    <property type="entry name" value="SEC-INDEPENDENT PROTEIN TRANSLOCASE PROTEIN TATC"/>
    <property type="match status" value="1"/>
</dbReference>
<keyword evidence="2 5" id="KW-0812">Transmembrane</keyword>
<keyword evidence="5" id="KW-0813">Transport</keyword>
<feature type="transmembrane region" description="Helical" evidence="5">
    <location>
        <begin position="198"/>
        <end position="215"/>
    </location>
</feature>
<dbReference type="AlphaFoldDB" id="A0A6I4YC12"/>
<dbReference type="GO" id="GO:0043953">
    <property type="term" value="P:protein transport by the Tat complex"/>
    <property type="evidence" value="ECO:0007669"/>
    <property type="project" value="UniProtKB-UniRule"/>
</dbReference>
<dbReference type="GO" id="GO:0009977">
    <property type="term" value="F:proton motive force dependent protein transmembrane transporter activity"/>
    <property type="evidence" value="ECO:0007669"/>
    <property type="project" value="TreeGrafter"/>
</dbReference>
<keyword evidence="4 5" id="KW-0472">Membrane</keyword>
<protein>
    <recommendedName>
        <fullName evidence="5">Sec-independent protein translocase protein TatC</fullName>
    </recommendedName>
</protein>
<evidence type="ECO:0000313" key="7">
    <source>
        <dbReference type="Proteomes" id="UP000430519"/>
    </source>
</evidence>
<dbReference type="Proteomes" id="UP000430519">
    <property type="component" value="Unassembled WGS sequence"/>
</dbReference>
<dbReference type="RefSeq" id="WP_160977254.1">
    <property type="nucleotide sequence ID" value="NZ_WVHK01000011.1"/>
</dbReference>
<comment type="caution">
    <text evidence="6">The sequence shown here is derived from an EMBL/GenBank/DDBJ whole genome shotgun (WGS) entry which is preliminary data.</text>
</comment>
<evidence type="ECO:0000256" key="5">
    <source>
        <dbReference type="HAMAP-Rule" id="MF_00902"/>
    </source>
</evidence>
<evidence type="ECO:0000256" key="4">
    <source>
        <dbReference type="ARBA" id="ARBA00023136"/>
    </source>
</evidence>
<feature type="transmembrane region" description="Helical" evidence="5">
    <location>
        <begin position="114"/>
        <end position="141"/>
    </location>
</feature>
<dbReference type="EMBL" id="WVHK01000011">
    <property type="protein sequence ID" value="MXV18972.1"/>
    <property type="molecule type" value="Genomic_DNA"/>
</dbReference>
<feature type="transmembrane region" description="Helical" evidence="5">
    <location>
        <begin position="221"/>
        <end position="240"/>
    </location>
</feature>
<dbReference type="Pfam" id="PF00902">
    <property type="entry name" value="TatC"/>
    <property type="match status" value="1"/>
</dbReference>